<dbReference type="SUPFAM" id="SSF53448">
    <property type="entry name" value="Nucleotide-diphospho-sugar transferases"/>
    <property type="match status" value="1"/>
</dbReference>
<feature type="domain" description="Streptomycin biosynthesis protein StrF" evidence="1">
    <location>
        <begin position="4"/>
        <end position="196"/>
    </location>
</feature>
<dbReference type="Pfam" id="PF13712">
    <property type="entry name" value="Glyco_tranf_2_5"/>
    <property type="match status" value="1"/>
</dbReference>
<reference evidence="2 3" key="1">
    <citation type="submission" date="2019-09" db="EMBL/GenBank/DDBJ databases">
        <title>FDA dAtabase for Regulatory Grade micrObial Sequences (FDA-ARGOS): Supporting development and validation of Infectious Disease Dx tests.</title>
        <authorList>
            <person name="Sciortino C."/>
            <person name="Tallon L."/>
            <person name="Sadzewicz L."/>
            <person name="Vavikolanu K."/>
            <person name="Mehta A."/>
            <person name="Aluvathingal J."/>
            <person name="Nadendla S."/>
            <person name="Nandy P."/>
            <person name="Geyer C."/>
            <person name="Yan Y."/>
            <person name="Sichtig H."/>
        </authorList>
    </citation>
    <scope>NUCLEOTIDE SEQUENCE [LARGE SCALE GENOMIC DNA]</scope>
    <source>
        <strain evidence="2 3">FDAARGOS_636</strain>
    </source>
</reference>
<proteinExistence type="predicted"/>
<keyword evidence="3" id="KW-1185">Reference proteome</keyword>
<evidence type="ECO:0000313" key="2">
    <source>
        <dbReference type="EMBL" id="QIY91411.1"/>
    </source>
</evidence>
<name>A0ABX6KS18_CHRGL</name>
<dbReference type="InterPro" id="IPR029044">
    <property type="entry name" value="Nucleotide-diphossugar_trans"/>
</dbReference>
<gene>
    <name evidence="2" type="ORF">FOB44_12505</name>
</gene>
<dbReference type="Gene3D" id="3.90.550.10">
    <property type="entry name" value="Spore Coat Polysaccharide Biosynthesis Protein SpsA, Chain A"/>
    <property type="match status" value="1"/>
</dbReference>
<dbReference type="Proteomes" id="UP000501570">
    <property type="component" value="Chromosome"/>
</dbReference>
<sequence length="287" mass="33454">MLSIIVSSYQKKYYDQLVKNISETIGDGFQYEIIQIWNPGLMSITKAYNTGAEKAKYENLLFLHEDLIFQTKNWGIKLIEHLSQSDTGILGVAGSSYVPSAPSSWTVSDQYNFVNILQGNKENTEYIHLQTTKHTTKVIAVDGVFLSITKEHYHTIKFNESLDGFHGYDLDFSLRASRHYQNYIIDDILIQHFSNGNLDKKWLDANIKVRQNLGADFIKKTDSCAEKKAFLSFLYKYFQHYPVSKKNIFFTLGFYPWKRLSIKDHFLIAKRYFNYIRYASDINKTHI</sequence>
<organism evidence="2 3">
    <name type="scientific">Chryseobacterium gallinarum</name>
    <dbReference type="NCBI Taxonomy" id="1324352"/>
    <lineage>
        <taxon>Bacteria</taxon>
        <taxon>Pseudomonadati</taxon>
        <taxon>Bacteroidota</taxon>
        <taxon>Flavobacteriia</taxon>
        <taxon>Flavobacteriales</taxon>
        <taxon>Weeksellaceae</taxon>
        <taxon>Chryseobacterium group</taxon>
        <taxon>Chryseobacterium</taxon>
    </lineage>
</organism>
<dbReference type="RefSeq" id="WP_168238709.1">
    <property type="nucleotide sequence ID" value="NZ_CP050995.1"/>
</dbReference>
<accession>A0ABX6KS18</accession>
<dbReference type="EMBL" id="CP050995">
    <property type="protein sequence ID" value="QIY91411.1"/>
    <property type="molecule type" value="Genomic_DNA"/>
</dbReference>
<evidence type="ECO:0000259" key="1">
    <source>
        <dbReference type="Pfam" id="PF13712"/>
    </source>
</evidence>
<dbReference type="InterPro" id="IPR059123">
    <property type="entry name" value="StrF_dom"/>
</dbReference>
<evidence type="ECO:0000313" key="3">
    <source>
        <dbReference type="Proteomes" id="UP000501570"/>
    </source>
</evidence>
<protein>
    <recommendedName>
        <fullName evidence="1">Streptomycin biosynthesis protein StrF domain-containing protein</fullName>
    </recommendedName>
</protein>